<dbReference type="eggNOG" id="COG2271">
    <property type="taxonomic scope" value="Bacteria"/>
</dbReference>
<dbReference type="InterPro" id="IPR051337">
    <property type="entry name" value="OPA_Antiporter"/>
</dbReference>
<gene>
    <name evidence="6" type="ORF">STRIC_2333</name>
</gene>
<comment type="subcellular location">
    <subcellularLocation>
        <location evidence="1">Cell membrane</location>
        <topology evidence="1">Multi-pass membrane protein</topology>
    </subcellularLocation>
</comment>
<dbReference type="InterPro" id="IPR036259">
    <property type="entry name" value="MFS_trans_sf"/>
</dbReference>
<dbReference type="EMBL" id="AEUX02000005">
    <property type="protein sequence ID" value="EHI70157.1"/>
    <property type="molecule type" value="Genomic_DNA"/>
</dbReference>
<dbReference type="Proteomes" id="UP000003330">
    <property type="component" value="Unassembled WGS sequence"/>
</dbReference>
<protein>
    <submittedName>
        <fullName evidence="6">Transporter, major facilitator domain protein</fullName>
    </submittedName>
</protein>
<dbReference type="GO" id="GO:0061513">
    <property type="term" value="F:glucose 6-phosphate:phosphate antiporter activity"/>
    <property type="evidence" value="ECO:0007669"/>
    <property type="project" value="TreeGrafter"/>
</dbReference>
<dbReference type="SUPFAM" id="SSF103473">
    <property type="entry name" value="MFS general substrate transporter"/>
    <property type="match status" value="1"/>
</dbReference>
<dbReference type="AlphaFoldDB" id="G5K1S5"/>
<dbReference type="GO" id="GO:0005886">
    <property type="term" value="C:plasma membrane"/>
    <property type="evidence" value="ECO:0007669"/>
    <property type="project" value="UniProtKB-SubCell"/>
</dbReference>
<proteinExistence type="predicted"/>
<dbReference type="PANTHER" id="PTHR43826:SF3">
    <property type="entry name" value="GLUCOSE-6-PHOSPHATE EXCHANGER SLC37A4"/>
    <property type="match status" value="1"/>
</dbReference>
<evidence type="ECO:0000256" key="5">
    <source>
        <dbReference type="SAM" id="Phobius"/>
    </source>
</evidence>
<accession>G5K1S5</accession>
<feature type="transmembrane region" description="Helical" evidence="5">
    <location>
        <begin position="21"/>
        <end position="38"/>
    </location>
</feature>
<dbReference type="STRING" id="764299.STRIC_2333"/>
<dbReference type="Gene3D" id="1.20.1250.20">
    <property type="entry name" value="MFS general substrate transporter like domains"/>
    <property type="match status" value="1"/>
</dbReference>
<evidence type="ECO:0000256" key="3">
    <source>
        <dbReference type="ARBA" id="ARBA00022989"/>
    </source>
</evidence>
<feature type="transmembrane region" description="Helical" evidence="5">
    <location>
        <begin position="89"/>
        <end position="112"/>
    </location>
</feature>
<dbReference type="InterPro" id="IPR011701">
    <property type="entry name" value="MFS"/>
</dbReference>
<evidence type="ECO:0000256" key="4">
    <source>
        <dbReference type="ARBA" id="ARBA00023136"/>
    </source>
</evidence>
<sequence>MIHHYEQEHPETFARFLKRQKVVFLIAFFGYVCAYLVRNNFKLMSNTIMITNGWDKSQIATLLSCLTVSYGLAKFYMGALGDRVSLRKLFATSLGASALICILIGFFPHLYVDTRDSAFSLWCGARSLGSSFSSYDC</sequence>
<dbReference type="GO" id="GO:0035435">
    <property type="term" value="P:phosphate ion transmembrane transport"/>
    <property type="evidence" value="ECO:0007669"/>
    <property type="project" value="TreeGrafter"/>
</dbReference>
<keyword evidence="3 5" id="KW-1133">Transmembrane helix</keyword>
<organism evidence="6 7">
    <name type="scientific">Streptococcus ictaluri 707-05</name>
    <dbReference type="NCBI Taxonomy" id="764299"/>
    <lineage>
        <taxon>Bacteria</taxon>
        <taxon>Bacillati</taxon>
        <taxon>Bacillota</taxon>
        <taxon>Bacilli</taxon>
        <taxon>Lactobacillales</taxon>
        <taxon>Streptococcaceae</taxon>
        <taxon>Streptococcus</taxon>
    </lineage>
</organism>
<dbReference type="PANTHER" id="PTHR43826">
    <property type="entry name" value="GLUCOSE-6-PHOSPHATE EXCHANGER SLC37A4"/>
    <property type="match status" value="1"/>
</dbReference>
<feature type="transmembrane region" description="Helical" evidence="5">
    <location>
        <begin position="58"/>
        <end position="77"/>
    </location>
</feature>
<evidence type="ECO:0000313" key="6">
    <source>
        <dbReference type="EMBL" id="EHI70157.1"/>
    </source>
</evidence>
<keyword evidence="7" id="KW-1185">Reference proteome</keyword>
<comment type="caution">
    <text evidence="6">The sequence shown here is derived from an EMBL/GenBank/DDBJ whole genome shotgun (WGS) entry which is preliminary data.</text>
</comment>
<evidence type="ECO:0000256" key="1">
    <source>
        <dbReference type="ARBA" id="ARBA00004651"/>
    </source>
</evidence>
<keyword evidence="4 5" id="KW-0472">Membrane</keyword>
<reference evidence="6 7" key="1">
    <citation type="journal article" date="2014" name="Int. J. Syst. Evol. Microbiol.">
        <title>Phylogenomics and the dynamic genome evolution of the genus Streptococcus.</title>
        <authorList>
            <consortium name="The Broad Institute Genome Sequencing Platform"/>
            <person name="Richards V.P."/>
            <person name="Palmer S.R."/>
            <person name="Pavinski Bitar P.D."/>
            <person name="Qin X."/>
            <person name="Weinstock G.M."/>
            <person name="Highlander S.K."/>
            <person name="Town C.D."/>
            <person name="Burne R.A."/>
            <person name="Stanhope M.J."/>
        </authorList>
    </citation>
    <scope>NUCLEOTIDE SEQUENCE [LARGE SCALE GENOMIC DNA]</scope>
    <source>
        <strain evidence="6 7">707-05</strain>
    </source>
</reference>
<evidence type="ECO:0000313" key="7">
    <source>
        <dbReference type="Proteomes" id="UP000003330"/>
    </source>
</evidence>
<name>G5K1S5_9STRE</name>
<dbReference type="Pfam" id="PF07690">
    <property type="entry name" value="MFS_1"/>
    <property type="match status" value="1"/>
</dbReference>
<evidence type="ECO:0000256" key="2">
    <source>
        <dbReference type="ARBA" id="ARBA00022692"/>
    </source>
</evidence>
<keyword evidence="2 5" id="KW-0812">Transmembrane</keyword>